<keyword evidence="6" id="KW-1185">Reference proteome</keyword>
<dbReference type="AlphaFoldDB" id="A0A4D7AZY0"/>
<dbReference type="InterPro" id="IPR020904">
    <property type="entry name" value="Sc_DH/Rdtase_CS"/>
</dbReference>
<dbReference type="Pfam" id="PF00106">
    <property type="entry name" value="adh_short"/>
    <property type="match status" value="1"/>
</dbReference>
<dbReference type="NCBIfam" id="TIGR03971">
    <property type="entry name" value="SDR_subfam_1"/>
    <property type="match status" value="1"/>
</dbReference>
<evidence type="ECO:0000256" key="4">
    <source>
        <dbReference type="RuleBase" id="RU000363"/>
    </source>
</evidence>
<dbReference type="Proteomes" id="UP000298781">
    <property type="component" value="Chromosome"/>
</dbReference>
<dbReference type="CDD" id="cd05233">
    <property type="entry name" value="SDR_c"/>
    <property type="match status" value="1"/>
</dbReference>
<organism evidence="5 6">
    <name type="scientific">Phreatobacter stygius</name>
    <dbReference type="NCBI Taxonomy" id="1940610"/>
    <lineage>
        <taxon>Bacteria</taxon>
        <taxon>Pseudomonadati</taxon>
        <taxon>Pseudomonadota</taxon>
        <taxon>Alphaproteobacteria</taxon>
        <taxon>Hyphomicrobiales</taxon>
        <taxon>Phreatobacteraceae</taxon>
        <taxon>Phreatobacter</taxon>
    </lineage>
</organism>
<evidence type="ECO:0000256" key="3">
    <source>
        <dbReference type="ARBA" id="ARBA00023027"/>
    </source>
</evidence>
<keyword evidence="3" id="KW-0520">NAD</keyword>
<dbReference type="GO" id="GO:0016491">
    <property type="term" value="F:oxidoreductase activity"/>
    <property type="evidence" value="ECO:0007669"/>
    <property type="project" value="UniProtKB-KW"/>
</dbReference>
<dbReference type="FunFam" id="3.40.50.720:FF:000084">
    <property type="entry name" value="Short-chain dehydrogenase reductase"/>
    <property type="match status" value="1"/>
</dbReference>
<dbReference type="EMBL" id="CP039690">
    <property type="protein sequence ID" value="QCI64865.1"/>
    <property type="molecule type" value="Genomic_DNA"/>
</dbReference>
<dbReference type="InterPro" id="IPR023985">
    <property type="entry name" value="SDR_subfam_1"/>
</dbReference>
<name>A0A4D7AZY0_9HYPH</name>
<dbReference type="PANTHER" id="PTHR24321">
    <property type="entry name" value="DEHYDROGENASES, SHORT CHAIN"/>
    <property type="match status" value="1"/>
</dbReference>
<evidence type="ECO:0000313" key="6">
    <source>
        <dbReference type="Proteomes" id="UP000298781"/>
    </source>
</evidence>
<keyword evidence="2" id="KW-0560">Oxidoreductase</keyword>
<dbReference type="PROSITE" id="PS51318">
    <property type="entry name" value="TAT"/>
    <property type="match status" value="1"/>
</dbReference>
<proteinExistence type="inferred from homology"/>
<dbReference type="OrthoDB" id="9810935at2"/>
<dbReference type="InterPro" id="IPR036291">
    <property type="entry name" value="NAD(P)-bd_dom_sf"/>
</dbReference>
<dbReference type="RefSeq" id="WP_136960316.1">
    <property type="nucleotide sequence ID" value="NZ_CP039690.1"/>
</dbReference>
<protein>
    <submittedName>
        <fullName evidence="5">NAD(P)-dependent oxidoreductase</fullName>
    </submittedName>
</protein>
<gene>
    <name evidence="5" type="ORF">E8M01_11900</name>
</gene>
<dbReference type="InterPro" id="IPR006311">
    <property type="entry name" value="TAT_signal"/>
</dbReference>
<comment type="similarity">
    <text evidence="1 4">Belongs to the short-chain dehydrogenases/reductases (SDR) family.</text>
</comment>
<evidence type="ECO:0000256" key="1">
    <source>
        <dbReference type="ARBA" id="ARBA00006484"/>
    </source>
</evidence>
<dbReference type="PRINTS" id="PR00081">
    <property type="entry name" value="GDHRDH"/>
</dbReference>
<sequence>MPDSRQNDPRLSRRATLLAAPIAAGFAVAPLAGAPVAAESGGPATASSNPTRNRMQGKVALVTGAARGIGRASAVLLAREGADIVALDIAAPIASVTQYPAATPADLEETARLVAATGRHCLSIRADVRDLPGLREAVARTLRDLGRLDVAVVNAGIGMWGSLAAMTDRQWGDVIDINLTGAANTIRAVLPPMIERQDGRIVAIASVGGRAGFADVSAYCASKWGLIGLVKSAALELGRSNVRINAVCPTAVDTPMFRSPNGQYRSALPELGRLPTNADMIELMLRTHALPVPWVSPDDVAGAVLFLASDEARYLTGGAVDVGAGSNARYTA</sequence>
<accession>A0A4D7AZY0</accession>
<dbReference type="PROSITE" id="PS00061">
    <property type="entry name" value="ADH_SHORT"/>
    <property type="match status" value="1"/>
</dbReference>
<evidence type="ECO:0000256" key="2">
    <source>
        <dbReference type="ARBA" id="ARBA00023002"/>
    </source>
</evidence>
<dbReference type="InterPro" id="IPR002347">
    <property type="entry name" value="SDR_fam"/>
</dbReference>
<dbReference type="Gene3D" id="3.40.50.720">
    <property type="entry name" value="NAD(P)-binding Rossmann-like Domain"/>
    <property type="match status" value="1"/>
</dbReference>
<reference evidence="5 6" key="1">
    <citation type="submission" date="2019-04" db="EMBL/GenBank/DDBJ databases">
        <title>Phreatobacter aquaticus sp. nov.</title>
        <authorList>
            <person name="Choi A."/>
        </authorList>
    </citation>
    <scope>NUCLEOTIDE SEQUENCE [LARGE SCALE GENOMIC DNA]</scope>
    <source>
        <strain evidence="5 6">KCTC 52518</strain>
    </source>
</reference>
<dbReference type="KEGG" id="pstg:E8M01_11900"/>
<dbReference type="SUPFAM" id="SSF51735">
    <property type="entry name" value="NAD(P)-binding Rossmann-fold domains"/>
    <property type="match status" value="1"/>
</dbReference>
<dbReference type="PANTHER" id="PTHR24321:SF8">
    <property type="entry name" value="ESTRADIOL 17-BETA-DEHYDROGENASE 8-RELATED"/>
    <property type="match status" value="1"/>
</dbReference>
<dbReference type="PRINTS" id="PR00080">
    <property type="entry name" value="SDRFAMILY"/>
</dbReference>
<evidence type="ECO:0000313" key="5">
    <source>
        <dbReference type="EMBL" id="QCI64865.1"/>
    </source>
</evidence>